<gene>
    <name evidence="2" type="ORF">Snoj_25700</name>
</gene>
<dbReference type="Proteomes" id="UP000613974">
    <property type="component" value="Unassembled WGS sequence"/>
</dbReference>
<dbReference type="GeneID" id="95594924"/>
<dbReference type="InterPro" id="IPR021295">
    <property type="entry name" value="DUF2867"/>
</dbReference>
<keyword evidence="3" id="KW-1185">Reference proteome</keyword>
<evidence type="ECO:0000313" key="2">
    <source>
        <dbReference type="EMBL" id="GHI68652.1"/>
    </source>
</evidence>
<evidence type="ECO:0008006" key="4">
    <source>
        <dbReference type="Google" id="ProtNLM"/>
    </source>
</evidence>
<dbReference type="EMBL" id="BNEC01000003">
    <property type="protein sequence ID" value="GHI68652.1"/>
    <property type="molecule type" value="Genomic_DNA"/>
</dbReference>
<dbReference type="SUPFAM" id="SSF55961">
    <property type="entry name" value="Bet v1-like"/>
    <property type="match status" value="1"/>
</dbReference>
<sequence length="314" mass="35092">MRAVRNVHERIIPAPADCVGALLDRVSAPDDPIFPTPVWPAMVLDHPLGVGADGGHGRVRYRVTAYVPGRSVRFDTTGAAMGQGYHRFDVEPLGAERCRVVHILELTMPVRRFLQWKTAIQPVHDTMIEEVFDNIERGALGRPPHAPTRRRPRALLVNWLFWARPRAVPVPSHARLLHEDVPRPDFADAWRLPMLPGMSRDPRDWRHVLPFPVRGTADRELMTGKDASHLDFRSSIVIEDDTVTLATAVRLHNTRGRLYFAVAGLAHPYMARLMLRRAHRRLAFTARPAGERNAGASADLRPGGEAPVTGAQAQ</sequence>
<organism evidence="2 3">
    <name type="scientific">Streptomyces nojiriensis</name>
    <dbReference type="NCBI Taxonomy" id="66374"/>
    <lineage>
        <taxon>Bacteria</taxon>
        <taxon>Bacillati</taxon>
        <taxon>Actinomycetota</taxon>
        <taxon>Actinomycetes</taxon>
        <taxon>Kitasatosporales</taxon>
        <taxon>Streptomycetaceae</taxon>
        <taxon>Streptomyces</taxon>
    </lineage>
</organism>
<name>A0ABQ3SKH9_9ACTN</name>
<reference evidence="3" key="1">
    <citation type="submission" date="2023-07" db="EMBL/GenBank/DDBJ databases">
        <title>Whole genome shotgun sequence of Streptomyces nojiriensis NBRC 13794.</title>
        <authorList>
            <person name="Komaki H."/>
            <person name="Tamura T."/>
        </authorList>
    </citation>
    <scope>NUCLEOTIDE SEQUENCE [LARGE SCALE GENOMIC DNA]</scope>
    <source>
        <strain evidence="3">NBRC 13794</strain>
    </source>
</reference>
<feature type="region of interest" description="Disordered" evidence="1">
    <location>
        <begin position="291"/>
        <end position="314"/>
    </location>
</feature>
<evidence type="ECO:0000313" key="3">
    <source>
        <dbReference type="Proteomes" id="UP000613974"/>
    </source>
</evidence>
<dbReference type="RefSeq" id="WP_189746344.1">
    <property type="nucleotide sequence ID" value="NZ_BMRL01000021.1"/>
</dbReference>
<proteinExistence type="predicted"/>
<comment type="caution">
    <text evidence="2">The sequence shown here is derived from an EMBL/GenBank/DDBJ whole genome shotgun (WGS) entry which is preliminary data.</text>
</comment>
<evidence type="ECO:0000256" key="1">
    <source>
        <dbReference type="SAM" id="MobiDB-lite"/>
    </source>
</evidence>
<dbReference type="InterPro" id="IPR023393">
    <property type="entry name" value="START-like_dom_sf"/>
</dbReference>
<protein>
    <recommendedName>
        <fullName evidence="4">DUF2867 domain-containing protein</fullName>
    </recommendedName>
</protein>
<dbReference type="Gene3D" id="3.30.530.20">
    <property type="match status" value="1"/>
</dbReference>
<accession>A0ABQ3SKH9</accession>
<dbReference type="Pfam" id="PF11066">
    <property type="entry name" value="DUF2867"/>
    <property type="match status" value="1"/>
</dbReference>